<evidence type="ECO:0000256" key="1">
    <source>
        <dbReference type="SAM" id="SignalP"/>
    </source>
</evidence>
<dbReference type="Pfam" id="PF03724">
    <property type="entry name" value="META"/>
    <property type="match status" value="1"/>
</dbReference>
<dbReference type="EMBL" id="AP017315">
    <property type="protein sequence ID" value="BAU32852.1"/>
    <property type="molecule type" value="Genomic_DNA"/>
</dbReference>
<dbReference type="InterPro" id="IPR038670">
    <property type="entry name" value="HslJ-like_sf"/>
</dbReference>
<reference evidence="3 4" key="2">
    <citation type="submission" date="2016-01" db="EMBL/GenBank/DDBJ databases">
        <title>Microcella alkaliphila JAM AC0309 whole genome shotgun sequence.</title>
        <authorList>
            <person name="Kurata A."/>
            <person name="Hirose Y."/>
            <person name="Kishimoto N."/>
            <person name="Kobayashi T."/>
        </authorList>
    </citation>
    <scope>NUCLEOTIDE SEQUENCE [LARGE SCALE GENOMIC DNA]</scope>
    <source>
        <strain evidence="3 4">JAM AC0309</strain>
    </source>
</reference>
<evidence type="ECO:0000313" key="4">
    <source>
        <dbReference type="Proteomes" id="UP000218965"/>
    </source>
</evidence>
<dbReference type="Proteomes" id="UP000218965">
    <property type="component" value="Chromosome"/>
</dbReference>
<dbReference type="AlphaFoldDB" id="A0A0U5BAS3"/>
<dbReference type="PANTHER" id="PTHR35535:SF1">
    <property type="entry name" value="HEAT SHOCK PROTEIN HSLJ"/>
    <property type="match status" value="1"/>
</dbReference>
<dbReference type="OrthoDB" id="4990393at2"/>
<dbReference type="RefSeq" id="WP_096422309.1">
    <property type="nucleotide sequence ID" value="NZ_AP017315.1"/>
</dbReference>
<dbReference type="PROSITE" id="PS51257">
    <property type="entry name" value="PROKAR_LIPOPROTEIN"/>
    <property type="match status" value="1"/>
</dbReference>
<dbReference type="PANTHER" id="PTHR35535">
    <property type="entry name" value="HEAT SHOCK PROTEIN HSLJ"/>
    <property type="match status" value="1"/>
</dbReference>
<feature type="signal peptide" evidence="1">
    <location>
        <begin position="1"/>
        <end position="35"/>
    </location>
</feature>
<reference evidence="4" key="1">
    <citation type="submission" date="2015-12" db="EMBL/GenBank/DDBJ databases">
        <authorList>
            <person name="Shamseldin A."/>
            <person name="Moawad H."/>
            <person name="Abd El-Rahim W.M."/>
            <person name="Sadowsky M.J."/>
        </authorList>
    </citation>
    <scope>NUCLEOTIDE SEQUENCE [LARGE SCALE GENOMIC DNA]</scope>
    <source>
        <strain evidence="4">JAM AC0309</strain>
    </source>
</reference>
<sequence>MTFRTRTSAIARLGLAATAGVLAMGLAGCAASASADSSAPDGTWMLVSASDANGPLPVDAGPVTLVIDDGSVGGEVCNAYGGNFAGTVGRTSAGEMTISEVFSTYMWCEPEELMDLEMRYLGALTSATKAQLIEGALVLAGDDVRLRFERE</sequence>
<organism evidence="3 4">
    <name type="scientific">Microcella alkaliphila</name>
    <dbReference type="NCBI Taxonomy" id="279828"/>
    <lineage>
        <taxon>Bacteria</taxon>
        <taxon>Bacillati</taxon>
        <taxon>Actinomycetota</taxon>
        <taxon>Actinomycetes</taxon>
        <taxon>Micrococcales</taxon>
        <taxon>Microbacteriaceae</taxon>
        <taxon>Microcella</taxon>
    </lineage>
</organism>
<dbReference type="Gene3D" id="2.40.128.270">
    <property type="match status" value="1"/>
</dbReference>
<accession>A0A0U5BAS3</accession>
<feature type="domain" description="DUF306" evidence="2">
    <location>
        <begin position="39"/>
        <end position="148"/>
    </location>
</feature>
<proteinExistence type="predicted"/>
<keyword evidence="1" id="KW-0732">Signal</keyword>
<protein>
    <recommendedName>
        <fullName evidence="2">DUF306 domain-containing protein</fullName>
    </recommendedName>
</protein>
<dbReference type="KEGG" id="malk:MalAC0309_2007"/>
<evidence type="ECO:0000313" key="3">
    <source>
        <dbReference type="EMBL" id="BAU32852.1"/>
    </source>
</evidence>
<gene>
    <name evidence="3" type="ORF">MalAC0309_2007</name>
</gene>
<dbReference type="InterPro" id="IPR053147">
    <property type="entry name" value="Hsp_HslJ-like"/>
</dbReference>
<evidence type="ECO:0000259" key="2">
    <source>
        <dbReference type="Pfam" id="PF03724"/>
    </source>
</evidence>
<name>A0A0U5BAS3_9MICO</name>
<dbReference type="InterPro" id="IPR005184">
    <property type="entry name" value="DUF306_Meta_HslJ"/>
</dbReference>
<feature type="chain" id="PRO_5006855129" description="DUF306 domain-containing protein" evidence="1">
    <location>
        <begin position="36"/>
        <end position="151"/>
    </location>
</feature>